<organism evidence="1 2">
    <name type="scientific">Defluviicoccus vanus</name>
    <dbReference type="NCBI Taxonomy" id="111831"/>
    <lineage>
        <taxon>Bacteria</taxon>
        <taxon>Pseudomonadati</taxon>
        <taxon>Pseudomonadota</taxon>
        <taxon>Alphaproteobacteria</taxon>
        <taxon>Rhodospirillales</taxon>
        <taxon>Rhodospirillaceae</taxon>
        <taxon>Defluviicoccus</taxon>
    </lineage>
</organism>
<protein>
    <submittedName>
        <fullName evidence="1">Uncharacterized protein</fullName>
    </submittedName>
</protein>
<reference evidence="1 2" key="1">
    <citation type="submission" date="2020-05" db="EMBL/GenBank/DDBJ databases">
        <title>Complete closed genome sequence of Defluviicoccus vanus.</title>
        <authorList>
            <person name="Bessarab I."/>
            <person name="Arumugam K."/>
            <person name="Maszenan A.M."/>
            <person name="Seviour R.J."/>
            <person name="Williams R.B."/>
        </authorList>
    </citation>
    <scope>NUCLEOTIDE SEQUENCE [LARGE SCALE GENOMIC DNA]</scope>
    <source>
        <strain evidence="1 2">Ben 114</strain>
    </source>
</reference>
<keyword evidence="2" id="KW-1185">Reference proteome</keyword>
<dbReference type="KEGG" id="dvn:HQ394_02040"/>
<accession>A0A7H1MY22</accession>
<sequence length="61" mass="7232">MMEETMRILTVIVRLRLFRREILRLYILVSQRMPRGWTGRLAPLAQRLLSWALTRGRAPPA</sequence>
<dbReference type="EMBL" id="CP053923">
    <property type="protein sequence ID" value="QNT68358.1"/>
    <property type="molecule type" value="Genomic_DNA"/>
</dbReference>
<dbReference type="AlphaFoldDB" id="A0A7H1MY22"/>
<gene>
    <name evidence="1" type="ORF">HQ394_02040</name>
</gene>
<name>A0A7H1MY22_9PROT</name>
<evidence type="ECO:0000313" key="2">
    <source>
        <dbReference type="Proteomes" id="UP000516369"/>
    </source>
</evidence>
<evidence type="ECO:0000313" key="1">
    <source>
        <dbReference type="EMBL" id="QNT68358.1"/>
    </source>
</evidence>
<proteinExistence type="predicted"/>
<dbReference type="Proteomes" id="UP000516369">
    <property type="component" value="Chromosome"/>
</dbReference>